<accession>A0A0A9A5U0</accession>
<protein>
    <submittedName>
        <fullName evidence="1">Uncharacterized protein</fullName>
    </submittedName>
</protein>
<reference evidence="1" key="1">
    <citation type="submission" date="2014-09" db="EMBL/GenBank/DDBJ databases">
        <authorList>
            <person name="Magalhaes I.L.F."/>
            <person name="Oliveira U."/>
            <person name="Santos F.R."/>
            <person name="Vidigal T.H.D.A."/>
            <person name="Brescovit A.D."/>
            <person name="Santos A.J."/>
        </authorList>
    </citation>
    <scope>NUCLEOTIDE SEQUENCE</scope>
    <source>
        <tissue evidence="1">Shoot tissue taken approximately 20 cm above the soil surface</tissue>
    </source>
</reference>
<name>A0A0A9A5U0_ARUDO</name>
<evidence type="ECO:0000313" key="1">
    <source>
        <dbReference type="EMBL" id="JAD44370.1"/>
    </source>
</evidence>
<proteinExistence type="predicted"/>
<sequence>MEHRITIKGVSTCVTSVGIVDYVHYVEQKR</sequence>
<organism evidence="1">
    <name type="scientific">Arundo donax</name>
    <name type="common">Giant reed</name>
    <name type="synonym">Donax arundinaceus</name>
    <dbReference type="NCBI Taxonomy" id="35708"/>
    <lineage>
        <taxon>Eukaryota</taxon>
        <taxon>Viridiplantae</taxon>
        <taxon>Streptophyta</taxon>
        <taxon>Embryophyta</taxon>
        <taxon>Tracheophyta</taxon>
        <taxon>Spermatophyta</taxon>
        <taxon>Magnoliopsida</taxon>
        <taxon>Liliopsida</taxon>
        <taxon>Poales</taxon>
        <taxon>Poaceae</taxon>
        <taxon>PACMAD clade</taxon>
        <taxon>Arundinoideae</taxon>
        <taxon>Arundineae</taxon>
        <taxon>Arundo</taxon>
    </lineage>
</organism>
<reference evidence="1" key="2">
    <citation type="journal article" date="2015" name="Data Brief">
        <title>Shoot transcriptome of the giant reed, Arundo donax.</title>
        <authorList>
            <person name="Barrero R.A."/>
            <person name="Guerrero F.D."/>
            <person name="Moolhuijzen P."/>
            <person name="Goolsby J.A."/>
            <person name="Tidwell J."/>
            <person name="Bellgard S.E."/>
            <person name="Bellgard M.I."/>
        </authorList>
    </citation>
    <scope>NUCLEOTIDE SEQUENCE</scope>
    <source>
        <tissue evidence="1">Shoot tissue taken approximately 20 cm above the soil surface</tissue>
    </source>
</reference>
<dbReference type="AlphaFoldDB" id="A0A0A9A5U0"/>
<dbReference type="EMBL" id="GBRH01253525">
    <property type="protein sequence ID" value="JAD44370.1"/>
    <property type="molecule type" value="Transcribed_RNA"/>
</dbReference>